<dbReference type="AlphaFoldDB" id="A0A9D4ALK4"/>
<organism evidence="1 2">
    <name type="scientific">Gossypium stocksii</name>
    <dbReference type="NCBI Taxonomy" id="47602"/>
    <lineage>
        <taxon>Eukaryota</taxon>
        <taxon>Viridiplantae</taxon>
        <taxon>Streptophyta</taxon>
        <taxon>Embryophyta</taxon>
        <taxon>Tracheophyta</taxon>
        <taxon>Spermatophyta</taxon>
        <taxon>Magnoliopsida</taxon>
        <taxon>eudicotyledons</taxon>
        <taxon>Gunneridae</taxon>
        <taxon>Pentapetalae</taxon>
        <taxon>rosids</taxon>
        <taxon>malvids</taxon>
        <taxon>Malvales</taxon>
        <taxon>Malvaceae</taxon>
        <taxon>Malvoideae</taxon>
        <taxon>Gossypium</taxon>
    </lineage>
</organism>
<keyword evidence="2" id="KW-1185">Reference proteome</keyword>
<dbReference type="OrthoDB" id="1716456at2759"/>
<dbReference type="EMBL" id="JAIQCV010000001">
    <property type="protein sequence ID" value="KAH1130322.1"/>
    <property type="molecule type" value="Genomic_DNA"/>
</dbReference>
<evidence type="ECO:0000313" key="1">
    <source>
        <dbReference type="EMBL" id="KAH1130322.1"/>
    </source>
</evidence>
<sequence>MVNGEDRELHHEPVVRVKNMLRWTWEVKVQHVYRQGNAVADHMAALAREYGMDLQIYRSPPVELMKHGAWRLRKCFKNRLDIRLLGYFIVLG</sequence>
<dbReference type="Proteomes" id="UP000828251">
    <property type="component" value="Unassembled WGS sequence"/>
</dbReference>
<gene>
    <name evidence="1" type="ORF">J1N35_001700</name>
</gene>
<evidence type="ECO:0008006" key="3">
    <source>
        <dbReference type="Google" id="ProtNLM"/>
    </source>
</evidence>
<name>A0A9D4ALK4_9ROSI</name>
<protein>
    <recommendedName>
        <fullName evidence="3">RNase H type-1 domain-containing protein</fullName>
    </recommendedName>
</protein>
<comment type="caution">
    <text evidence="1">The sequence shown here is derived from an EMBL/GenBank/DDBJ whole genome shotgun (WGS) entry which is preliminary data.</text>
</comment>
<evidence type="ECO:0000313" key="2">
    <source>
        <dbReference type="Proteomes" id="UP000828251"/>
    </source>
</evidence>
<accession>A0A9D4ALK4</accession>
<proteinExistence type="predicted"/>
<reference evidence="1 2" key="1">
    <citation type="journal article" date="2021" name="Plant Biotechnol. J.">
        <title>Multi-omics assisted identification of the key and species-specific regulatory components of drought-tolerant mechanisms in Gossypium stocksii.</title>
        <authorList>
            <person name="Yu D."/>
            <person name="Ke L."/>
            <person name="Zhang D."/>
            <person name="Wu Y."/>
            <person name="Sun Y."/>
            <person name="Mei J."/>
            <person name="Sun J."/>
            <person name="Sun Y."/>
        </authorList>
    </citation>
    <scope>NUCLEOTIDE SEQUENCE [LARGE SCALE GENOMIC DNA]</scope>
    <source>
        <strain evidence="2">cv. E1</strain>
        <tissue evidence="1">Leaf</tissue>
    </source>
</reference>